<name>A0ABN9SC15_9DINO</name>
<gene>
    <name evidence="5" type="ORF">PCOR1329_LOCUS27926</name>
</gene>
<evidence type="ECO:0000256" key="1">
    <source>
        <dbReference type="ARBA" id="ARBA00022692"/>
    </source>
</evidence>
<evidence type="ECO:0000313" key="5">
    <source>
        <dbReference type="EMBL" id="CAK0828789.1"/>
    </source>
</evidence>
<dbReference type="InterPro" id="IPR009248">
    <property type="entry name" value="SbmA_BacA"/>
</dbReference>
<keyword evidence="6" id="KW-1185">Reference proteome</keyword>
<evidence type="ECO:0000256" key="2">
    <source>
        <dbReference type="ARBA" id="ARBA00022989"/>
    </source>
</evidence>
<evidence type="ECO:0000313" key="6">
    <source>
        <dbReference type="Proteomes" id="UP001189429"/>
    </source>
</evidence>
<organism evidence="5 6">
    <name type="scientific">Prorocentrum cordatum</name>
    <dbReference type="NCBI Taxonomy" id="2364126"/>
    <lineage>
        <taxon>Eukaryota</taxon>
        <taxon>Sar</taxon>
        <taxon>Alveolata</taxon>
        <taxon>Dinophyceae</taxon>
        <taxon>Prorocentrales</taxon>
        <taxon>Prorocentraceae</taxon>
        <taxon>Prorocentrum</taxon>
    </lineage>
</organism>
<keyword evidence="3 4" id="KW-0472">Membrane</keyword>
<keyword evidence="1 4" id="KW-0812">Transmembrane</keyword>
<reference evidence="5" key="1">
    <citation type="submission" date="2023-10" db="EMBL/GenBank/DDBJ databases">
        <authorList>
            <person name="Chen Y."/>
            <person name="Shah S."/>
            <person name="Dougan E. K."/>
            <person name="Thang M."/>
            <person name="Chan C."/>
        </authorList>
    </citation>
    <scope>NUCLEOTIDE SEQUENCE [LARGE SCALE GENOMIC DNA]</scope>
</reference>
<dbReference type="SUPFAM" id="SSF90123">
    <property type="entry name" value="ABC transporter transmembrane region"/>
    <property type="match status" value="1"/>
</dbReference>
<accession>A0ABN9SC15</accession>
<proteinExistence type="predicted"/>
<protein>
    <recommendedName>
        <fullName evidence="7">Transporter</fullName>
    </recommendedName>
</protein>
<evidence type="ECO:0000256" key="3">
    <source>
        <dbReference type="ARBA" id="ARBA00023136"/>
    </source>
</evidence>
<comment type="caution">
    <text evidence="5">The sequence shown here is derived from an EMBL/GenBank/DDBJ whole genome shotgun (WGS) entry which is preliminary data.</text>
</comment>
<sequence>MFWQFFWQRQWLLWSWPGVAIISGTVWCQVQLDVSVNAWFGGFFDLLQKALEKPGNATVDEFYASLWTVMQLNLVAFSLQIAVGFFTKHWLFRWRQALTDDYVRNWYQHRHVEGASQRVQEDTSRFVSIIDHLGVDFIRSLLMLMAFMPLLADYSRFITTYPLFGEVHNGLVWLTMFWAVCGTLLIALVGIRLPGLKVQSELVEAAYRKELVLGEDDPERAGIQACDSRFDDIRTINFRIYLNYTYFDAAKWCYLHLGHFIPYLALGPTIVAAGFTYGQMQQIMHAFGKVEGSFQFLVRSWSHIIDLTAIHTRLAAFEVASHDGKDTDQSTPFNNTID</sequence>
<evidence type="ECO:0008006" key="7">
    <source>
        <dbReference type="Google" id="ProtNLM"/>
    </source>
</evidence>
<dbReference type="EMBL" id="CAUYUJ010010206">
    <property type="protein sequence ID" value="CAK0828789.1"/>
    <property type="molecule type" value="Genomic_DNA"/>
</dbReference>
<feature type="transmembrane region" description="Helical" evidence="4">
    <location>
        <begin position="62"/>
        <end position="86"/>
    </location>
</feature>
<feature type="transmembrane region" description="Helical" evidence="4">
    <location>
        <begin position="12"/>
        <end position="32"/>
    </location>
</feature>
<feature type="transmembrane region" description="Helical" evidence="4">
    <location>
        <begin position="133"/>
        <end position="151"/>
    </location>
</feature>
<dbReference type="Pfam" id="PF05992">
    <property type="entry name" value="SbmA_BacA"/>
    <property type="match status" value="1"/>
</dbReference>
<dbReference type="InterPro" id="IPR036640">
    <property type="entry name" value="ABC1_TM_sf"/>
</dbReference>
<keyword evidence="2 4" id="KW-1133">Transmembrane helix</keyword>
<evidence type="ECO:0000256" key="4">
    <source>
        <dbReference type="SAM" id="Phobius"/>
    </source>
</evidence>
<feature type="transmembrane region" description="Helical" evidence="4">
    <location>
        <begin position="171"/>
        <end position="191"/>
    </location>
</feature>
<dbReference type="Proteomes" id="UP001189429">
    <property type="component" value="Unassembled WGS sequence"/>
</dbReference>